<evidence type="ECO:0000256" key="11">
    <source>
        <dbReference type="ARBA" id="ARBA00022833"/>
    </source>
</evidence>
<evidence type="ECO:0000256" key="7">
    <source>
        <dbReference type="ARBA" id="ARBA00022723"/>
    </source>
</evidence>
<dbReference type="InterPro" id="IPR018957">
    <property type="entry name" value="Znf_C3HC4_RING-type"/>
</dbReference>
<comment type="function">
    <text evidence="3">Might act as an E3 ubiquitin-protein ligase, or as part of E3 complex, which accepts ubiquitin from specific E2 ubiquitin-conjugating enzymes and then transfers it to substrates.</text>
</comment>
<evidence type="ECO:0000313" key="16">
    <source>
        <dbReference type="EMBL" id="KAF8695369.1"/>
    </source>
</evidence>
<reference evidence="16" key="1">
    <citation type="submission" date="2020-07" db="EMBL/GenBank/DDBJ databases">
        <title>Genome sequence and genetic diversity analysis of an under-domesticated orphan crop, white fonio (Digitaria exilis).</title>
        <authorList>
            <person name="Bennetzen J.L."/>
            <person name="Chen S."/>
            <person name="Ma X."/>
            <person name="Wang X."/>
            <person name="Yssel A.E.J."/>
            <person name="Chaluvadi S.R."/>
            <person name="Johnson M."/>
            <person name="Gangashetty P."/>
            <person name="Hamidou F."/>
            <person name="Sanogo M.D."/>
            <person name="Zwaenepoel A."/>
            <person name="Wallace J."/>
            <person name="Van De Peer Y."/>
            <person name="Van Deynze A."/>
        </authorList>
    </citation>
    <scope>NUCLEOTIDE SEQUENCE</scope>
    <source>
        <tissue evidence="16">Leaves</tissue>
    </source>
</reference>
<keyword evidence="6" id="KW-0808">Transferase</keyword>
<dbReference type="EC" id="2.3.2.31" evidence="5"/>
<dbReference type="Gene3D" id="3.30.40.10">
    <property type="entry name" value="Zinc/RING finger domain, C3HC4 (zinc finger)"/>
    <property type="match status" value="1"/>
</dbReference>
<feature type="domain" description="RING-type" evidence="14">
    <location>
        <begin position="305"/>
        <end position="350"/>
    </location>
</feature>
<evidence type="ECO:0000256" key="2">
    <source>
        <dbReference type="ARBA" id="ARBA00001947"/>
    </source>
</evidence>
<evidence type="ECO:0000313" key="17">
    <source>
        <dbReference type="Proteomes" id="UP000636709"/>
    </source>
</evidence>
<protein>
    <recommendedName>
        <fullName evidence="5">RBR-type E3 ubiquitin transferase</fullName>
        <ecNumber evidence="5">2.3.2.31</ecNumber>
    </recommendedName>
</protein>
<dbReference type="InterPro" id="IPR031127">
    <property type="entry name" value="E3_UB_ligase_RBR"/>
</dbReference>
<dbReference type="EMBL" id="JACEFO010001897">
    <property type="protein sequence ID" value="KAF8695369.1"/>
    <property type="molecule type" value="Genomic_DNA"/>
</dbReference>
<dbReference type="SUPFAM" id="SSF57850">
    <property type="entry name" value="RING/U-box"/>
    <property type="match status" value="2"/>
</dbReference>
<evidence type="ECO:0000256" key="4">
    <source>
        <dbReference type="ARBA" id="ARBA00005884"/>
    </source>
</evidence>
<dbReference type="InterPro" id="IPR013083">
    <property type="entry name" value="Znf_RING/FYVE/PHD"/>
</dbReference>
<dbReference type="AlphaFoldDB" id="A0A835EH72"/>
<feature type="region of interest" description="Disordered" evidence="13">
    <location>
        <begin position="1"/>
        <end position="32"/>
    </location>
</feature>
<evidence type="ECO:0000256" key="6">
    <source>
        <dbReference type="ARBA" id="ARBA00022679"/>
    </source>
</evidence>
<gene>
    <name evidence="16" type="ORF">HU200_037600</name>
</gene>
<evidence type="ECO:0000256" key="10">
    <source>
        <dbReference type="ARBA" id="ARBA00022786"/>
    </source>
</evidence>
<name>A0A835EH72_9POAL</name>
<evidence type="ECO:0000256" key="3">
    <source>
        <dbReference type="ARBA" id="ARBA00003976"/>
    </source>
</evidence>
<feature type="compositionally biased region" description="Basic residues" evidence="13">
    <location>
        <begin position="8"/>
        <end position="17"/>
    </location>
</feature>
<dbReference type="Pfam" id="PF00097">
    <property type="entry name" value="zf-C3HC4"/>
    <property type="match status" value="1"/>
</dbReference>
<evidence type="ECO:0000256" key="8">
    <source>
        <dbReference type="ARBA" id="ARBA00022737"/>
    </source>
</evidence>
<dbReference type="Proteomes" id="UP000636709">
    <property type="component" value="Unassembled WGS sequence"/>
</dbReference>
<dbReference type="InterPro" id="IPR002867">
    <property type="entry name" value="IBR_dom"/>
</dbReference>
<dbReference type="InterPro" id="IPR017907">
    <property type="entry name" value="Znf_RING_CS"/>
</dbReference>
<keyword evidence="9 12" id="KW-0863">Zinc-finger</keyword>
<sequence length="496" mass="54576">MEAETPHPHPHHHGHHQHQSEEEAAASHAAAAADVVDVSAPVLPMEEEVIVAAMADDDAAARLDLDLDAIAAVAEDEAFAQALYMEELMQAEENNWGGVGRFDFEEPSPPRRIVFHHFGAHEREEIRPRAEAEQAVVHHQFPAAGGSPPPPVVFNDTADHGHHHQQPLVGNGRGGEAVTIRLEPRSSPDAFSSARQAVLGHASSAPAVLAGMEEVEDHDNSWYESILRDAQRIEQMEEPGAYDYEPSFQFQTQLPAASSPERTEEPFYNSSTCKGLWDFDRDEPGPSTARRVPPLADDELPKFSCGICMETLPILDIFHGMQCDHRFCVECMATYIEGRINAGEVPIPCPDPACREKQRENNNDDDDNSFLHLHPEECKKSIDFAAFGNWGIRLTESAIPANQRAYCPNEQCGVMLEATGGNTPVMAFCPVCGHPMCATCGLDWSSDDSANHDCTEGPSGALVKKLAEKRRWKQCPRCLMLVEKTIGCNVLRCRNG</sequence>
<feature type="domain" description="RING-type" evidence="15">
    <location>
        <begin position="301"/>
        <end position="496"/>
    </location>
</feature>
<evidence type="ECO:0000256" key="5">
    <source>
        <dbReference type="ARBA" id="ARBA00012251"/>
    </source>
</evidence>
<keyword evidence="10" id="KW-0833">Ubl conjugation pathway</keyword>
<dbReference type="GO" id="GO:0061630">
    <property type="term" value="F:ubiquitin protein ligase activity"/>
    <property type="evidence" value="ECO:0007669"/>
    <property type="project" value="UniProtKB-EC"/>
</dbReference>
<dbReference type="Pfam" id="PF01485">
    <property type="entry name" value="IBR"/>
    <property type="match status" value="1"/>
</dbReference>
<keyword evidence="11" id="KW-0862">Zinc</keyword>
<evidence type="ECO:0000256" key="13">
    <source>
        <dbReference type="SAM" id="MobiDB-lite"/>
    </source>
</evidence>
<dbReference type="OrthoDB" id="10009520at2759"/>
<keyword evidence="17" id="KW-1185">Reference proteome</keyword>
<evidence type="ECO:0000256" key="9">
    <source>
        <dbReference type="ARBA" id="ARBA00022771"/>
    </source>
</evidence>
<proteinExistence type="inferred from homology"/>
<accession>A0A835EH72</accession>
<dbReference type="PROSITE" id="PS50089">
    <property type="entry name" value="ZF_RING_2"/>
    <property type="match status" value="1"/>
</dbReference>
<evidence type="ECO:0000259" key="15">
    <source>
        <dbReference type="PROSITE" id="PS51873"/>
    </source>
</evidence>
<keyword evidence="8" id="KW-0677">Repeat</keyword>
<dbReference type="PROSITE" id="PS00518">
    <property type="entry name" value="ZF_RING_1"/>
    <property type="match status" value="1"/>
</dbReference>
<keyword evidence="7" id="KW-0479">Metal-binding</keyword>
<dbReference type="InterPro" id="IPR001841">
    <property type="entry name" value="Znf_RING"/>
</dbReference>
<evidence type="ECO:0000256" key="12">
    <source>
        <dbReference type="PROSITE-ProRule" id="PRU00175"/>
    </source>
</evidence>
<dbReference type="GO" id="GO:0008270">
    <property type="term" value="F:zinc ion binding"/>
    <property type="evidence" value="ECO:0007669"/>
    <property type="project" value="UniProtKB-KW"/>
</dbReference>
<dbReference type="GO" id="GO:0016567">
    <property type="term" value="P:protein ubiquitination"/>
    <property type="evidence" value="ECO:0007669"/>
    <property type="project" value="InterPro"/>
</dbReference>
<comment type="catalytic activity">
    <reaction evidence="1">
        <text>[E2 ubiquitin-conjugating enzyme]-S-ubiquitinyl-L-cysteine + [acceptor protein]-L-lysine = [E2 ubiquitin-conjugating enzyme]-L-cysteine + [acceptor protein]-N(6)-ubiquitinyl-L-lysine.</text>
        <dbReference type="EC" id="2.3.2.31"/>
    </reaction>
</comment>
<comment type="caution">
    <text evidence="16">The sequence shown here is derived from an EMBL/GenBank/DDBJ whole genome shotgun (WGS) entry which is preliminary data.</text>
</comment>
<dbReference type="PANTHER" id="PTHR11685">
    <property type="entry name" value="RBR FAMILY RING FINGER AND IBR DOMAIN-CONTAINING"/>
    <property type="match status" value="1"/>
</dbReference>
<evidence type="ECO:0000259" key="14">
    <source>
        <dbReference type="PROSITE" id="PS50089"/>
    </source>
</evidence>
<dbReference type="InterPro" id="IPR044066">
    <property type="entry name" value="TRIAD_supradom"/>
</dbReference>
<organism evidence="16 17">
    <name type="scientific">Digitaria exilis</name>
    <dbReference type="NCBI Taxonomy" id="1010633"/>
    <lineage>
        <taxon>Eukaryota</taxon>
        <taxon>Viridiplantae</taxon>
        <taxon>Streptophyta</taxon>
        <taxon>Embryophyta</taxon>
        <taxon>Tracheophyta</taxon>
        <taxon>Spermatophyta</taxon>
        <taxon>Magnoliopsida</taxon>
        <taxon>Liliopsida</taxon>
        <taxon>Poales</taxon>
        <taxon>Poaceae</taxon>
        <taxon>PACMAD clade</taxon>
        <taxon>Panicoideae</taxon>
        <taxon>Panicodae</taxon>
        <taxon>Paniceae</taxon>
        <taxon>Anthephorinae</taxon>
        <taxon>Digitaria</taxon>
    </lineage>
</organism>
<comment type="similarity">
    <text evidence="4">Belongs to the RBR family. Ariadne subfamily.</text>
</comment>
<comment type="cofactor">
    <cofactor evidence="2">
        <name>Zn(2+)</name>
        <dbReference type="ChEBI" id="CHEBI:29105"/>
    </cofactor>
</comment>
<dbReference type="PROSITE" id="PS51873">
    <property type="entry name" value="TRIAD"/>
    <property type="match status" value="1"/>
</dbReference>
<dbReference type="SMART" id="SM00647">
    <property type="entry name" value="IBR"/>
    <property type="match status" value="1"/>
</dbReference>
<evidence type="ECO:0000256" key="1">
    <source>
        <dbReference type="ARBA" id="ARBA00001798"/>
    </source>
</evidence>